<keyword evidence="9" id="KW-1185">Reference proteome</keyword>
<evidence type="ECO:0000256" key="4">
    <source>
        <dbReference type="ARBA" id="ARBA00023065"/>
    </source>
</evidence>
<evidence type="ECO:0000256" key="6">
    <source>
        <dbReference type="ARBA" id="ARBA00023303"/>
    </source>
</evidence>
<keyword evidence="6" id="KW-0407">Ion channel</keyword>
<protein>
    <recommendedName>
        <fullName evidence="7">Mechanosensitive ion channel MscS domain-containing protein</fullName>
    </recommendedName>
</protein>
<evidence type="ECO:0000313" key="9">
    <source>
        <dbReference type="Proteomes" id="UP001630127"/>
    </source>
</evidence>
<evidence type="ECO:0000256" key="1">
    <source>
        <dbReference type="ARBA" id="ARBA00004370"/>
    </source>
</evidence>
<proteinExistence type="predicted"/>
<dbReference type="PANTHER" id="PTHR30566:SF5">
    <property type="entry name" value="MECHANOSENSITIVE ION CHANNEL PROTEIN 1, MITOCHONDRIAL-RELATED"/>
    <property type="match status" value="1"/>
</dbReference>
<gene>
    <name evidence="8" type="ORF">ACH5RR_024083</name>
</gene>
<keyword evidence="4" id="KW-0406">Ion transport</keyword>
<accession>A0ABD2ZEB3</accession>
<name>A0ABD2ZEB3_9GENT</name>
<dbReference type="GO" id="GO:0034220">
    <property type="term" value="P:monoatomic ion transmembrane transport"/>
    <property type="evidence" value="ECO:0007669"/>
    <property type="project" value="UniProtKB-KW"/>
</dbReference>
<evidence type="ECO:0000259" key="7">
    <source>
        <dbReference type="Pfam" id="PF00924"/>
    </source>
</evidence>
<keyword evidence="5" id="KW-0472">Membrane</keyword>
<keyword evidence="3" id="KW-1133">Transmembrane helix</keyword>
<comment type="caution">
    <text evidence="8">The sequence shown here is derived from an EMBL/GenBank/DDBJ whole genome shotgun (WGS) entry which is preliminary data.</text>
</comment>
<evidence type="ECO:0000256" key="2">
    <source>
        <dbReference type="ARBA" id="ARBA00022692"/>
    </source>
</evidence>
<evidence type="ECO:0000256" key="5">
    <source>
        <dbReference type="ARBA" id="ARBA00023136"/>
    </source>
</evidence>
<dbReference type="GO" id="GO:0016020">
    <property type="term" value="C:membrane"/>
    <property type="evidence" value="ECO:0007669"/>
    <property type="project" value="UniProtKB-SubCell"/>
</dbReference>
<dbReference type="EMBL" id="JBJUIK010000010">
    <property type="protein sequence ID" value="KAL3517181.1"/>
    <property type="molecule type" value="Genomic_DNA"/>
</dbReference>
<dbReference type="InterPro" id="IPR010920">
    <property type="entry name" value="LSM_dom_sf"/>
</dbReference>
<organism evidence="8 9">
    <name type="scientific">Cinchona calisaya</name>
    <dbReference type="NCBI Taxonomy" id="153742"/>
    <lineage>
        <taxon>Eukaryota</taxon>
        <taxon>Viridiplantae</taxon>
        <taxon>Streptophyta</taxon>
        <taxon>Embryophyta</taxon>
        <taxon>Tracheophyta</taxon>
        <taxon>Spermatophyta</taxon>
        <taxon>Magnoliopsida</taxon>
        <taxon>eudicotyledons</taxon>
        <taxon>Gunneridae</taxon>
        <taxon>Pentapetalae</taxon>
        <taxon>asterids</taxon>
        <taxon>lamiids</taxon>
        <taxon>Gentianales</taxon>
        <taxon>Rubiaceae</taxon>
        <taxon>Cinchonoideae</taxon>
        <taxon>Cinchoneae</taxon>
        <taxon>Cinchona</taxon>
    </lineage>
</organism>
<feature type="domain" description="Mechanosensitive ion channel MscS" evidence="7">
    <location>
        <begin position="55"/>
        <end position="101"/>
    </location>
</feature>
<dbReference type="Gene3D" id="2.30.30.60">
    <property type="match status" value="1"/>
</dbReference>
<evidence type="ECO:0000313" key="8">
    <source>
        <dbReference type="EMBL" id="KAL3517181.1"/>
    </source>
</evidence>
<dbReference type="Proteomes" id="UP001630127">
    <property type="component" value="Unassembled WGS sequence"/>
</dbReference>
<dbReference type="Pfam" id="PF00924">
    <property type="entry name" value="MS_channel_2nd"/>
    <property type="match status" value="1"/>
</dbReference>
<evidence type="ECO:0000256" key="3">
    <source>
        <dbReference type="ARBA" id="ARBA00022989"/>
    </source>
</evidence>
<reference evidence="8 9" key="1">
    <citation type="submission" date="2024-11" db="EMBL/GenBank/DDBJ databases">
        <title>A near-complete genome assembly of Cinchona calisaya.</title>
        <authorList>
            <person name="Lian D.C."/>
            <person name="Zhao X.W."/>
            <person name="Wei L."/>
        </authorList>
    </citation>
    <scope>NUCLEOTIDE SEQUENCE [LARGE SCALE GENOMIC DNA]</scope>
    <source>
        <tissue evidence="8">Nenye</tissue>
    </source>
</reference>
<sequence>MMSGEAPVPQLVITKIIERTFAYCLLSCWNCYYPWIQRDDRQFHQWYLPKVCSIIRVGDWIMVGSHKGKVLKRGVIMTTLVDDSANALLLPNWTLSNQEITKLPNLSKMSFKMTTKCVVMNDIQTISDFIRELLKSSFILYVGEDGKEPFCFLSNQPDLESELTFGCFLGETDEDRLGHQRHIILCTCLDAVQENGSLKRIVEFFCILTSSFRQYSKYSSGFVER</sequence>
<keyword evidence="2" id="KW-0812">Transmembrane</keyword>
<dbReference type="InterPro" id="IPR023408">
    <property type="entry name" value="MscS_beta-dom_sf"/>
</dbReference>
<dbReference type="AlphaFoldDB" id="A0ABD2ZEB3"/>
<dbReference type="SUPFAM" id="SSF50182">
    <property type="entry name" value="Sm-like ribonucleoproteins"/>
    <property type="match status" value="1"/>
</dbReference>
<dbReference type="PANTHER" id="PTHR30566">
    <property type="entry name" value="YNAI-RELATED MECHANOSENSITIVE ION CHANNEL"/>
    <property type="match status" value="1"/>
</dbReference>
<dbReference type="InterPro" id="IPR006685">
    <property type="entry name" value="MscS_channel_2nd"/>
</dbReference>
<comment type="subcellular location">
    <subcellularLocation>
        <location evidence="1">Membrane</location>
    </subcellularLocation>
</comment>
<keyword evidence="4" id="KW-0813">Transport</keyword>